<evidence type="ECO:0000313" key="2">
    <source>
        <dbReference type="Proteomes" id="UP000275846"/>
    </source>
</evidence>
<organism evidence="3">
    <name type="scientific">Schistocephalus solidus</name>
    <name type="common">Tapeworm</name>
    <dbReference type="NCBI Taxonomy" id="70667"/>
    <lineage>
        <taxon>Eukaryota</taxon>
        <taxon>Metazoa</taxon>
        <taxon>Spiralia</taxon>
        <taxon>Lophotrochozoa</taxon>
        <taxon>Platyhelminthes</taxon>
        <taxon>Cestoda</taxon>
        <taxon>Eucestoda</taxon>
        <taxon>Diphyllobothriidea</taxon>
        <taxon>Diphyllobothriidae</taxon>
        <taxon>Schistocephalus</taxon>
    </lineage>
</organism>
<accession>A0A183TMA1</accession>
<reference evidence="3" key="1">
    <citation type="submission" date="2016-06" db="UniProtKB">
        <authorList>
            <consortium name="WormBaseParasite"/>
        </authorList>
    </citation>
    <scope>IDENTIFICATION</scope>
</reference>
<keyword evidence="2" id="KW-1185">Reference proteome</keyword>
<dbReference type="Proteomes" id="UP000275846">
    <property type="component" value="Unassembled WGS sequence"/>
</dbReference>
<dbReference type="WBParaSite" id="SSLN_0001826501-mRNA-1">
    <property type="protein sequence ID" value="SSLN_0001826501-mRNA-1"/>
    <property type="gene ID" value="SSLN_0001826501"/>
</dbReference>
<name>A0A183TMA1_SCHSO</name>
<dbReference type="AlphaFoldDB" id="A0A183TMA1"/>
<gene>
    <name evidence="1" type="ORF">SSLN_LOCUS17599</name>
</gene>
<dbReference type="EMBL" id="UYSU01042773">
    <property type="protein sequence ID" value="VDM03985.1"/>
    <property type="molecule type" value="Genomic_DNA"/>
</dbReference>
<proteinExistence type="predicted"/>
<evidence type="ECO:0000313" key="1">
    <source>
        <dbReference type="EMBL" id="VDM03985.1"/>
    </source>
</evidence>
<protein>
    <submittedName>
        <fullName evidence="1 3">Uncharacterized protein</fullName>
    </submittedName>
</protein>
<reference evidence="1 2" key="2">
    <citation type="submission" date="2018-11" db="EMBL/GenBank/DDBJ databases">
        <authorList>
            <consortium name="Pathogen Informatics"/>
        </authorList>
    </citation>
    <scope>NUCLEOTIDE SEQUENCE [LARGE SCALE GENOMIC DNA]</scope>
    <source>
        <strain evidence="1 2">NST_G2</strain>
    </source>
</reference>
<sequence length="122" mass="13369">MANWKLLDERDERYCQRPPSLGSIDEDSTVASNKQFQAEPSFDDVSLGGGSGSSVNLSAIPFQAQVVERGGPETEKDGSVHAYFALSFFIGMKSAYNLHSLIHPSSMMERRGFHFAPLRGNG</sequence>
<evidence type="ECO:0000313" key="3">
    <source>
        <dbReference type="WBParaSite" id="SSLN_0001826501-mRNA-1"/>
    </source>
</evidence>